<gene>
    <name evidence="2" type="ORF">GLOTRDRAFT_135531</name>
</gene>
<dbReference type="KEGG" id="gtr:GLOTRDRAFT_135531"/>
<evidence type="ECO:0000313" key="3">
    <source>
        <dbReference type="Proteomes" id="UP000030669"/>
    </source>
</evidence>
<dbReference type="OMA" id="DEDEWFQ"/>
<dbReference type="Proteomes" id="UP000030669">
    <property type="component" value="Unassembled WGS sequence"/>
</dbReference>
<protein>
    <submittedName>
        <fullName evidence="2">Uncharacterized protein</fullName>
    </submittedName>
</protein>
<dbReference type="AlphaFoldDB" id="S7QN94"/>
<evidence type="ECO:0000256" key="1">
    <source>
        <dbReference type="SAM" id="MobiDB-lite"/>
    </source>
</evidence>
<feature type="compositionally biased region" description="Basic and acidic residues" evidence="1">
    <location>
        <begin position="81"/>
        <end position="91"/>
    </location>
</feature>
<feature type="region of interest" description="Disordered" evidence="1">
    <location>
        <begin position="215"/>
        <end position="247"/>
    </location>
</feature>
<feature type="compositionally biased region" description="Polar residues" evidence="1">
    <location>
        <begin position="71"/>
        <end position="80"/>
    </location>
</feature>
<dbReference type="HOGENOM" id="CLU_924565_0_0_1"/>
<feature type="region of interest" description="Disordered" evidence="1">
    <location>
        <begin position="1"/>
        <end position="157"/>
    </location>
</feature>
<feature type="region of interest" description="Disordered" evidence="1">
    <location>
        <begin position="170"/>
        <end position="190"/>
    </location>
</feature>
<dbReference type="RefSeq" id="XP_007861234.1">
    <property type="nucleotide sequence ID" value="XM_007863043.1"/>
</dbReference>
<keyword evidence="3" id="KW-1185">Reference proteome</keyword>
<dbReference type="eggNOG" id="ENOG502SXDS">
    <property type="taxonomic scope" value="Eukaryota"/>
</dbReference>
<dbReference type="GeneID" id="19303343"/>
<reference evidence="2 3" key="1">
    <citation type="journal article" date="2012" name="Science">
        <title>The Paleozoic origin of enzymatic lignin decomposition reconstructed from 31 fungal genomes.</title>
        <authorList>
            <person name="Floudas D."/>
            <person name="Binder M."/>
            <person name="Riley R."/>
            <person name="Barry K."/>
            <person name="Blanchette R.A."/>
            <person name="Henrissat B."/>
            <person name="Martinez A.T."/>
            <person name="Otillar R."/>
            <person name="Spatafora J.W."/>
            <person name="Yadav J.S."/>
            <person name="Aerts A."/>
            <person name="Benoit I."/>
            <person name="Boyd A."/>
            <person name="Carlson A."/>
            <person name="Copeland A."/>
            <person name="Coutinho P.M."/>
            <person name="de Vries R.P."/>
            <person name="Ferreira P."/>
            <person name="Findley K."/>
            <person name="Foster B."/>
            <person name="Gaskell J."/>
            <person name="Glotzer D."/>
            <person name="Gorecki P."/>
            <person name="Heitman J."/>
            <person name="Hesse C."/>
            <person name="Hori C."/>
            <person name="Igarashi K."/>
            <person name="Jurgens J.A."/>
            <person name="Kallen N."/>
            <person name="Kersten P."/>
            <person name="Kohler A."/>
            <person name="Kuees U."/>
            <person name="Kumar T.K.A."/>
            <person name="Kuo A."/>
            <person name="LaButti K."/>
            <person name="Larrondo L.F."/>
            <person name="Lindquist E."/>
            <person name="Ling A."/>
            <person name="Lombard V."/>
            <person name="Lucas S."/>
            <person name="Lundell T."/>
            <person name="Martin R."/>
            <person name="McLaughlin D.J."/>
            <person name="Morgenstern I."/>
            <person name="Morin E."/>
            <person name="Murat C."/>
            <person name="Nagy L.G."/>
            <person name="Nolan M."/>
            <person name="Ohm R.A."/>
            <person name="Patyshakuliyeva A."/>
            <person name="Rokas A."/>
            <person name="Ruiz-Duenas F.J."/>
            <person name="Sabat G."/>
            <person name="Salamov A."/>
            <person name="Samejima M."/>
            <person name="Schmutz J."/>
            <person name="Slot J.C."/>
            <person name="St John F."/>
            <person name="Stenlid J."/>
            <person name="Sun H."/>
            <person name="Sun S."/>
            <person name="Syed K."/>
            <person name="Tsang A."/>
            <person name="Wiebenga A."/>
            <person name="Young D."/>
            <person name="Pisabarro A."/>
            <person name="Eastwood D.C."/>
            <person name="Martin F."/>
            <person name="Cullen D."/>
            <person name="Grigoriev I.V."/>
            <person name="Hibbett D.S."/>
        </authorList>
    </citation>
    <scope>NUCLEOTIDE SEQUENCE [LARGE SCALE GENOMIC DNA]</scope>
    <source>
        <strain evidence="2 3">ATCC 11539</strain>
    </source>
</reference>
<organism evidence="2 3">
    <name type="scientific">Gloeophyllum trabeum (strain ATCC 11539 / FP-39264 / Madison 617)</name>
    <name type="common">Brown rot fungus</name>
    <dbReference type="NCBI Taxonomy" id="670483"/>
    <lineage>
        <taxon>Eukaryota</taxon>
        <taxon>Fungi</taxon>
        <taxon>Dikarya</taxon>
        <taxon>Basidiomycota</taxon>
        <taxon>Agaricomycotina</taxon>
        <taxon>Agaricomycetes</taxon>
        <taxon>Gloeophyllales</taxon>
        <taxon>Gloeophyllaceae</taxon>
        <taxon>Gloeophyllum</taxon>
    </lineage>
</organism>
<dbReference type="EMBL" id="KB469296">
    <property type="protein sequence ID" value="EPQ60942.1"/>
    <property type="molecule type" value="Genomic_DNA"/>
</dbReference>
<name>S7QN94_GLOTA</name>
<accession>S7QN94</accession>
<sequence>MFSAHTLVHLRPTGGMKPAKRPQSAPGSTDAEDQYHLPATNAPILLPADSPSRPDSAGEESSPRRARPAQKSLSYAASESNLRRDNTDSRKPPRRIRKLPPLPLAPEPTTFPTSTPQTLQMSQFPRSPRPLPSPPASSCSAQGFPPVPPPRSASLPHFRLPRAEPSALAIPVGFPKEPPSPGCFSPTTPITPAVTAEEAKTKNFSKLRRFLGESVPPDLVLRPHSRASSATSSEASDSTPDPLLVTPEEVVDSYAKRMSRKWVREKKGQRWVESDYQDVLNALRKL</sequence>
<feature type="compositionally biased region" description="Low complexity" evidence="1">
    <location>
        <begin position="226"/>
        <end position="238"/>
    </location>
</feature>
<proteinExistence type="predicted"/>
<dbReference type="OrthoDB" id="2980827at2759"/>
<evidence type="ECO:0000313" key="2">
    <source>
        <dbReference type="EMBL" id="EPQ60942.1"/>
    </source>
</evidence>